<feature type="transmembrane region" description="Helical" evidence="1">
    <location>
        <begin position="80"/>
        <end position="103"/>
    </location>
</feature>
<feature type="transmembrane region" description="Helical" evidence="1">
    <location>
        <begin position="354"/>
        <end position="374"/>
    </location>
</feature>
<keyword evidence="1" id="KW-0472">Membrane</keyword>
<feature type="transmembrane region" description="Helical" evidence="1">
    <location>
        <begin position="439"/>
        <end position="459"/>
    </location>
</feature>
<evidence type="ECO:0000313" key="3">
    <source>
        <dbReference type="Proteomes" id="UP000196649"/>
    </source>
</evidence>
<feature type="transmembrane region" description="Helical" evidence="1">
    <location>
        <begin position="124"/>
        <end position="149"/>
    </location>
</feature>
<gene>
    <name evidence="2" type="ORF">LKACC12383_00141</name>
</gene>
<feature type="transmembrane region" description="Helical" evidence="1">
    <location>
        <begin position="245"/>
        <end position="263"/>
    </location>
</feature>
<feature type="transmembrane region" description="Helical" evidence="1">
    <location>
        <begin position="408"/>
        <end position="427"/>
    </location>
</feature>
<reference evidence="2 3" key="1">
    <citation type="submission" date="2017-03" db="EMBL/GenBank/DDBJ databases">
        <title>Genome sequence of Lactobacillus kimchii KACC 12383.</title>
        <authorList>
            <person name="Chun J."/>
        </authorList>
    </citation>
    <scope>NUCLEOTIDE SEQUENCE [LARGE SCALE GENOMIC DNA]</scope>
    <source>
        <strain evidence="2 3">KACC 12383</strain>
    </source>
</reference>
<dbReference type="RefSeq" id="WP_054642246.1">
    <property type="nucleotide sequence ID" value="NZ_LNUB01000004.1"/>
</dbReference>
<feature type="transmembrane region" description="Helical" evidence="1">
    <location>
        <begin position="201"/>
        <end position="219"/>
    </location>
</feature>
<keyword evidence="1" id="KW-0812">Transmembrane</keyword>
<protein>
    <submittedName>
        <fullName evidence="2">Uncharacterized protein</fullName>
    </submittedName>
</protein>
<dbReference type="Proteomes" id="UP000196649">
    <property type="component" value="Unassembled WGS sequence"/>
</dbReference>
<keyword evidence="1" id="KW-1133">Transmembrane helix</keyword>
<evidence type="ECO:0000313" key="2">
    <source>
        <dbReference type="EMBL" id="OWF34228.1"/>
    </source>
</evidence>
<comment type="caution">
    <text evidence="2">The sequence shown here is derived from an EMBL/GenBank/DDBJ whole genome shotgun (WGS) entry which is preliminary data.</text>
</comment>
<sequence length="460" mass="50819">MSLKDKYYRVFILLLVLLQMVDMIFKFDLTFLIFLVSIPIFTLGITRLSNSFKIATIIFIVVGIVLLFTGTFSIQALSKAVTSMIDIVVLLVVMQLFMLPVTVGNYQRAVEQFMENKLHTPRSIYVFVMLITHLLSSILSMGTVSIVISVLGDSIKKRVTDYEHFSGTAITRAFTLGTLWAPGAATIFLISTVTKVQWSSLFLPCILLGVLGLILAYLMESKKDYLQPNNKVVKTNLNTENKGQSLIPVLIAILGLLLLSFGFMHFKIGSSMDSVTLAGIIVVALWLVILFLFKNKINTKPAEPAVKEYLNHGIFNGASLSPFFIAIGTFTYGFEHSQLSVLLIKTLRPIFAQLEWYLVILIPLIVVVSSLIGIHPLASVALVGKIVMSAHIAISPLLIALSLNIGSVIAYMVSPFAGIIIIVASLLNVKPTMISLRWNWLFCVMFAIIGLTFSVLFSLI</sequence>
<evidence type="ECO:0000256" key="1">
    <source>
        <dbReference type="SAM" id="Phobius"/>
    </source>
</evidence>
<organism evidence="2 3">
    <name type="scientific">Companilactobacillus kimchii</name>
    <dbReference type="NCBI Taxonomy" id="2801452"/>
    <lineage>
        <taxon>Bacteria</taxon>
        <taxon>Bacillati</taxon>
        <taxon>Bacillota</taxon>
        <taxon>Bacilli</taxon>
        <taxon>Lactobacillales</taxon>
        <taxon>Lactobacillaceae</taxon>
        <taxon>Companilactobacillus</taxon>
    </lineage>
</organism>
<proteinExistence type="predicted"/>
<feature type="transmembrane region" description="Helical" evidence="1">
    <location>
        <begin position="275"/>
        <end position="293"/>
    </location>
</feature>
<feature type="transmembrane region" description="Helical" evidence="1">
    <location>
        <begin position="31"/>
        <end position="48"/>
    </location>
</feature>
<feature type="transmembrane region" description="Helical" evidence="1">
    <location>
        <begin position="169"/>
        <end position="189"/>
    </location>
</feature>
<accession>A0A210PCK7</accession>
<dbReference type="AlphaFoldDB" id="A0A210PCK7"/>
<feature type="transmembrane region" description="Helical" evidence="1">
    <location>
        <begin position="55"/>
        <end position="74"/>
    </location>
</feature>
<feature type="transmembrane region" description="Helical" evidence="1">
    <location>
        <begin position="7"/>
        <end position="25"/>
    </location>
</feature>
<feature type="transmembrane region" description="Helical" evidence="1">
    <location>
        <begin position="313"/>
        <end position="334"/>
    </location>
</feature>
<dbReference type="EMBL" id="MXAL01000001">
    <property type="protein sequence ID" value="OWF34228.1"/>
    <property type="molecule type" value="Genomic_DNA"/>
</dbReference>
<name>A0A210PCK7_9LACO</name>